<name>A0A5D2I598_GOSTO</name>
<dbReference type="EMBL" id="CM017634">
    <property type="protein sequence ID" value="TYH37691.1"/>
    <property type="molecule type" value="Genomic_DNA"/>
</dbReference>
<sequence>MAMKYENYERNESPLDLINKFYVKVICEISPYEVQDKVCLYESAMIVKFFYESACLNLLYLGSFFYDFA</sequence>
<accession>A0A5D2I598</accession>
<proteinExistence type="predicted"/>
<organism evidence="1 2">
    <name type="scientific">Gossypium tomentosum</name>
    <name type="common">Hawaiian cotton</name>
    <name type="synonym">Gossypium sandvicense</name>
    <dbReference type="NCBI Taxonomy" id="34277"/>
    <lineage>
        <taxon>Eukaryota</taxon>
        <taxon>Viridiplantae</taxon>
        <taxon>Streptophyta</taxon>
        <taxon>Embryophyta</taxon>
        <taxon>Tracheophyta</taxon>
        <taxon>Spermatophyta</taxon>
        <taxon>Magnoliopsida</taxon>
        <taxon>eudicotyledons</taxon>
        <taxon>Gunneridae</taxon>
        <taxon>Pentapetalae</taxon>
        <taxon>rosids</taxon>
        <taxon>malvids</taxon>
        <taxon>Malvales</taxon>
        <taxon>Malvaceae</taxon>
        <taxon>Malvoideae</taxon>
        <taxon>Gossypium</taxon>
    </lineage>
</organism>
<reference evidence="1 2" key="1">
    <citation type="submission" date="2019-07" db="EMBL/GenBank/DDBJ databases">
        <title>WGS assembly of Gossypium tomentosum.</title>
        <authorList>
            <person name="Chen Z.J."/>
            <person name="Sreedasyam A."/>
            <person name="Ando A."/>
            <person name="Song Q."/>
            <person name="De L."/>
            <person name="Hulse-Kemp A."/>
            <person name="Ding M."/>
            <person name="Ye W."/>
            <person name="Kirkbride R."/>
            <person name="Jenkins J."/>
            <person name="Plott C."/>
            <person name="Lovell J."/>
            <person name="Lin Y.-M."/>
            <person name="Vaughn R."/>
            <person name="Liu B."/>
            <person name="Li W."/>
            <person name="Simpson S."/>
            <person name="Scheffler B."/>
            <person name="Saski C."/>
            <person name="Grover C."/>
            <person name="Hu G."/>
            <person name="Conover J."/>
            <person name="Carlson J."/>
            <person name="Shu S."/>
            <person name="Boston L."/>
            <person name="Williams M."/>
            <person name="Peterson D."/>
            <person name="Mcgee K."/>
            <person name="Jones D."/>
            <person name="Wendel J."/>
            <person name="Stelly D."/>
            <person name="Grimwood J."/>
            <person name="Schmutz J."/>
        </authorList>
    </citation>
    <scope>NUCLEOTIDE SEQUENCE [LARGE SCALE GENOMIC DNA]</scope>
    <source>
        <strain evidence="1">7179.01</strain>
    </source>
</reference>
<evidence type="ECO:0000313" key="2">
    <source>
        <dbReference type="Proteomes" id="UP000322667"/>
    </source>
</evidence>
<dbReference type="Proteomes" id="UP000322667">
    <property type="component" value="Chromosome D12"/>
</dbReference>
<dbReference type="AlphaFoldDB" id="A0A5D2I598"/>
<gene>
    <name evidence="1" type="ORF">ES332_D12G057800v1</name>
</gene>
<keyword evidence="2" id="KW-1185">Reference proteome</keyword>
<evidence type="ECO:0000313" key="1">
    <source>
        <dbReference type="EMBL" id="TYH37691.1"/>
    </source>
</evidence>
<protein>
    <submittedName>
        <fullName evidence="1">Uncharacterized protein</fullName>
    </submittedName>
</protein>